<dbReference type="InterPro" id="IPR029016">
    <property type="entry name" value="GAF-like_dom_sf"/>
</dbReference>
<evidence type="ECO:0000259" key="4">
    <source>
        <dbReference type="PROSITE" id="PS51077"/>
    </source>
</evidence>
<dbReference type="PROSITE" id="PS51077">
    <property type="entry name" value="HTH_ICLR"/>
    <property type="match status" value="1"/>
</dbReference>
<reference evidence="6 7" key="1">
    <citation type="submission" date="2019-07" db="EMBL/GenBank/DDBJ databases">
        <title>Georgenia wutianyii sp. nov. and Georgenia *** sp. nov. isolated from plateau pika (Ochotona curzoniae) in the Qinghai-Tibet plateau of China.</title>
        <authorList>
            <person name="Tian Z."/>
        </authorList>
    </citation>
    <scope>NUCLEOTIDE SEQUENCE [LARGE SCALE GENOMIC DNA]</scope>
    <source>
        <strain evidence="6 7">Z446</strain>
    </source>
</reference>
<dbReference type="PANTHER" id="PTHR30136">
    <property type="entry name" value="HELIX-TURN-HELIX TRANSCRIPTIONAL REGULATOR, ICLR FAMILY"/>
    <property type="match status" value="1"/>
</dbReference>
<dbReference type="InterPro" id="IPR050707">
    <property type="entry name" value="HTH_MetabolicPath_Reg"/>
</dbReference>
<gene>
    <name evidence="6" type="ORF">FJ693_15345</name>
</gene>
<dbReference type="PANTHER" id="PTHR30136:SF34">
    <property type="entry name" value="TRANSCRIPTIONAL REGULATOR"/>
    <property type="match status" value="1"/>
</dbReference>
<dbReference type="Gene3D" id="3.30.450.40">
    <property type="match status" value="1"/>
</dbReference>
<dbReference type="AlphaFoldDB" id="A0A552WML5"/>
<dbReference type="GO" id="GO:0045892">
    <property type="term" value="P:negative regulation of DNA-templated transcription"/>
    <property type="evidence" value="ECO:0007669"/>
    <property type="project" value="TreeGrafter"/>
</dbReference>
<dbReference type="InterPro" id="IPR014757">
    <property type="entry name" value="Tscrpt_reg_IclR_C"/>
</dbReference>
<evidence type="ECO:0000256" key="3">
    <source>
        <dbReference type="ARBA" id="ARBA00023163"/>
    </source>
</evidence>
<dbReference type="EMBL" id="VJXR01000057">
    <property type="protein sequence ID" value="TRW44021.1"/>
    <property type="molecule type" value="Genomic_DNA"/>
</dbReference>
<dbReference type="RefSeq" id="WP_143419346.1">
    <property type="nucleotide sequence ID" value="NZ_VJXR01000057.1"/>
</dbReference>
<dbReference type="Gene3D" id="1.10.10.10">
    <property type="entry name" value="Winged helix-like DNA-binding domain superfamily/Winged helix DNA-binding domain"/>
    <property type="match status" value="1"/>
</dbReference>
<dbReference type="PROSITE" id="PS51078">
    <property type="entry name" value="ICLR_ED"/>
    <property type="match status" value="1"/>
</dbReference>
<dbReference type="SUPFAM" id="SSF46785">
    <property type="entry name" value="Winged helix' DNA-binding domain"/>
    <property type="match status" value="1"/>
</dbReference>
<evidence type="ECO:0000259" key="5">
    <source>
        <dbReference type="PROSITE" id="PS51078"/>
    </source>
</evidence>
<keyword evidence="1" id="KW-0805">Transcription regulation</keyword>
<dbReference type="GO" id="GO:0003700">
    <property type="term" value="F:DNA-binding transcription factor activity"/>
    <property type="evidence" value="ECO:0007669"/>
    <property type="project" value="TreeGrafter"/>
</dbReference>
<dbReference type="SMART" id="SM00346">
    <property type="entry name" value="HTH_ICLR"/>
    <property type="match status" value="1"/>
</dbReference>
<dbReference type="Pfam" id="PF09339">
    <property type="entry name" value="HTH_IclR"/>
    <property type="match status" value="1"/>
</dbReference>
<proteinExistence type="predicted"/>
<accession>A0A552WML5</accession>
<comment type="caution">
    <text evidence="6">The sequence shown here is derived from an EMBL/GenBank/DDBJ whole genome shotgun (WGS) entry which is preliminary data.</text>
</comment>
<sequence length="268" mass="28394">MAAGTEPDAPAEGLQSLGRGLAVIRTLAAAGEPLTLAHVAQATSLNRAVARRVLLTLVEVGYVLARGREFSLRPRVLELGEAYRSALRLPELALGPMRELVETTGQSCSMAVLDGADIVYVQRVPGRRIIDAVIHVGTRLPADATAMGRVLLAALDDAELDAVVDRDTPEGPTSPAMPGRTVERAALRAAVEEVRREGYCRVDQEFERGLTTLAAPVRDVTGAVVAAVNLPLSTYTLPDGQVAKELVDAIRATAAQVTELAVRAHVSR</sequence>
<dbReference type="GO" id="GO:0003677">
    <property type="term" value="F:DNA binding"/>
    <property type="evidence" value="ECO:0007669"/>
    <property type="project" value="UniProtKB-KW"/>
</dbReference>
<dbReference type="Proteomes" id="UP000318693">
    <property type="component" value="Unassembled WGS sequence"/>
</dbReference>
<dbReference type="InterPro" id="IPR036388">
    <property type="entry name" value="WH-like_DNA-bd_sf"/>
</dbReference>
<keyword evidence="2" id="KW-0238">DNA-binding</keyword>
<dbReference type="SUPFAM" id="SSF55781">
    <property type="entry name" value="GAF domain-like"/>
    <property type="match status" value="1"/>
</dbReference>
<protein>
    <submittedName>
        <fullName evidence="6">Helix-turn-helix domain-containing protein</fullName>
    </submittedName>
</protein>
<dbReference type="InterPro" id="IPR005471">
    <property type="entry name" value="Tscrpt_reg_IclR_N"/>
</dbReference>
<organism evidence="6 7">
    <name type="scientific">Georgenia yuyongxinii</name>
    <dbReference type="NCBI Taxonomy" id="2589797"/>
    <lineage>
        <taxon>Bacteria</taxon>
        <taxon>Bacillati</taxon>
        <taxon>Actinomycetota</taxon>
        <taxon>Actinomycetes</taxon>
        <taxon>Micrococcales</taxon>
        <taxon>Bogoriellaceae</taxon>
        <taxon>Georgenia</taxon>
    </lineage>
</organism>
<keyword evidence="7" id="KW-1185">Reference proteome</keyword>
<evidence type="ECO:0000256" key="2">
    <source>
        <dbReference type="ARBA" id="ARBA00023125"/>
    </source>
</evidence>
<feature type="domain" description="IclR-ED" evidence="5">
    <location>
        <begin position="75"/>
        <end position="263"/>
    </location>
</feature>
<keyword evidence="3" id="KW-0804">Transcription</keyword>
<dbReference type="Pfam" id="PF01614">
    <property type="entry name" value="IclR_C"/>
    <property type="match status" value="1"/>
</dbReference>
<evidence type="ECO:0000313" key="7">
    <source>
        <dbReference type="Proteomes" id="UP000318693"/>
    </source>
</evidence>
<dbReference type="InterPro" id="IPR036390">
    <property type="entry name" value="WH_DNA-bd_sf"/>
</dbReference>
<feature type="domain" description="HTH iclR-type" evidence="4">
    <location>
        <begin position="14"/>
        <end position="74"/>
    </location>
</feature>
<evidence type="ECO:0000256" key="1">
    <source>
        <dbReference type="ARBA" id="ARBA00023015"/>
    </source>
</evidence>
<evidence type="ECO:0000313" key="6">
    <source>
        <dbReference type="EMBL" id="TRW44021.1"/>
    </source>
</evidence>
<name>A0A552WML5_9MICO</name>